<feature type="compositionally biased region" description="Polar residues" evidence="1">
    <location>
        <begin position="245"/>
        <end position="262"/>
    </location>
</feature>
<feature type="compositionally biased region" description="Basic residues" evidence="1">
    <location>
        <begin position="212"/>
        <end position="223"/>
    </location>
</feature>
<name>A0A7J7NV70_9MAGN</name>
<comment type="caution">
    <text evidence="2">The sequence shown here is derived from an EMBL/GenBank/DDBJ whole genome shotgun (WGS) entry which is preliminary data.</text>
</comment>
<gene>
    <name evidence="2" type="ORF">GIB67_015806</name>
</gene>
<feature type="compositionally biased region" description="Basic and acidic residues" evidence="1">
    <location>
        <begin position="232"/>
        <end position="244"/>
    </location>
</feature>
<protein>
    <submittedName>
        <fullName evidence="2">Uncharacterized protein</fullName>
    </submittedName>
</protein>
<sequence>MDIGRKNIFKNEGSCNDGNVVLLKWYKASDMESRKDASVLESRTVCARSNKCHPLEREKINSTFSSPIKHFTTSKNLESTQRERQKIRGFDKELSEGNKRLKRAKDYGSRRWLYDSVVRGKLDSTVDSHSYTEEYGLSLPLTNLAKGIMNAIGTYPIQLNGNMWELIVKNVVIAGVKSTVERKESLLDKVAEEETELELVLKGLGLSRKKKVDSRSNKVRKAQSTRSMAGVDEGKRQVTGEEARTNLSKTPGTGSLAQPNPVTSSKLAQKYLKKRMLKAPPAYVPLEVVARLVKGIWLGIWEEKSELKKLQVETKANLDEMVKERDKLGHHLMLKGYSEEEVDAIKADTYVVEEDEEEAEAMGIVDGLDGVSRQTMLDNHGDDVELSEGGSEKVELDSSRSREDDVLMCNREFAGQFDMMKEANKNREDQYVKEHFRLGELTQAVSDLTLQVEEKDSEIKKG</sequence>
<evidence type="ECO:0000313" key="3">
    <source>
        <dbReference type="Proteomes" id="UP000541444"/>
    </source>
</evidence>
<evidence type="ECO:0000313" key="2">
    <source>
        <dbReference type="EMBL" id="KAF6170854.1"/>
    </source>
</evidence>
<reference evidence="2 3" key="1">
    <citation type="journal article" date="2020" name="IScience">
        <title>Genome Sequencing of the Endangered Kingdonia uniflora (Circaeasteraceae, Ranunculales) Reveals Potential Mechanisms of Evolutionary Specialization.</title>
        <authorList>
            <person name="Sun Y."/>
            <person name="Deng T."/>
            <person name="Zhang A."/>
            <person name="Moore M.J."/>
            <person name="Landis J.B."/>
            <person name="Lin N."/>
            <person name="Zhang H."/>
            <person name="Zhang X."/>
            <person name="Huang J."/>
            <person name="Zhang X."/>
            <person name="Sun H."/>
            <person name="Wang H."/>
        </authorList>
    </citation>
    <scope>NUCLEOTIDE SEQUENCE [LARGE SCALE GENOMIC DNA]</scope>
    <source>
        <strain evidence="2">TB1705</strain>
        <tissue evidence="2">Leaf</tissue>
    </source>
</reference>
<organism evidence="2 3">
    <name type="scientific">Kingdonia uniflora</name>
    <dbReference type="NCBI Taxonomy" id="39325"/>
    <lineage>
        <taxon>Eukaryota</taxon>
        <taxon>Viridiplantae</taxon>
        <taxon>Streptophyta</taxon>
        <taxon>Embryophyta</taxon>
        <taxon>Tracheophyta</taxon>
        <taxon>Spermatophyta</taxon>
        <taxon>Magnoliopsida</taxon>
        <taxon>Ranunculales</taxon>
        <taxon>Circaeasteraceae</taxon>
        <taxon>Kingdonia</taxon>
    </lineage>
</organism>
<dbReference type="Proteomes" id="UP000541444">
    <property type="component" value="Unassembled WGS sequence"/>
</dbReference>
<accession>A0A7J7NV70</accession>
<feature type="region of interest" description="Disordered" evidence="1">
    <location>
        <begin position="212"/>
        <end position="262"/>
    </location>
</feature>
<dbReference type="AlphaFoldDB" id="A0A7J7NV70"/>
<evidence type="ECO:0000256" key="1">
    <source>
        <dbReference type="SAM" id="MobiDB-lite"/>
    </source>
</evidence>
<keyword evidence="3" id="KW-1185">Reference proteome</keyword>
<proteinExistence type="predicted"/>
<dbReference type="EMBL" id="JACGCM010000560">
    <property type="protein sequence ID" value="KAF6170854.1"/>
    <property type="molecule type" value="Genomic_DNA"/>
</dbReference>